<dbReference type="PRINTS" id="PR00081">
    <property type="entry name" value="GDHRDH"/>
</dbReference>
<evidence type="ECO:0000256" key="2">
    <source>
        <dbReference type="ARBA" id="ARBA00023002"/>
    </source>
</evidence>
<dbReference type="RefSeq" id="WP_146401891.1">
    <property type="nucleotide sequence ID" value="NZ_SJPJ01000001.1"/>
</dbReference>
<evidence type="ECO:0000313" key="3">
    <source>
        <dbReference type="EMBL" id="TWT84254.1"/>
    </source>
</evidence>
<evidence type="ECO:0000256" key="1">
    <source>
        <dbReference type="ARBA" id="ARBA00006484"/>
    </source>
</evidence>
<comment type="similarity">
    <text evidence="1">Belongs to the short-chain dehydrogenases/reductases (SDR) family.</text>
</comment>
<evidence type="ECO:0000313" key="4">
    <source>
        <dbReference type="Proteomes" id="UP000315010"/>
    </source>
</evidence>
<dbReference type="CDD" id="cd05233">
    <property type="entry name" value="SDR_c"/>
    <property type="match status" value="1"/>
</dbReference>
<dbReference type="InterPro" id="IPR051122">
    <property type="entry name" value="SDR_DHRS6-like"/>
</dbReference>
<sequence length="261" mass="28000">MIPRIYLITASTGIGAETARQLATLGHRLFIVSRNPVNVNNLVDELRGLGAEVESAYGDLTDPNVGPLAVSKCVDCFGRIDGLYNVAGISARKFGDGPLHECTEKGWQKVLDTNLTTQYRMCREVLRQMLSQEPHSENAQRGVILNMASILGIHPEPKNFSAIGYAAAKGAILSMTRASAAFYAEQRIRINAIAPALVQTPMSARASESPEVLSFISKKQPLVGGVIPVTDAASVSVFLLSDASRAMTGEVLEVDAGWNLC</sequence>
<dbReference type="PANTHER" id="PTHR43477">
    <property type="entry name" value="DIHYDROANTICAPSIN 7-DEHYDROGENASE"/>
    <property type="match status" value="1"/>
</dbReference>
<dbReference type="GO" id="GO:0047936">
    <property type="term" value="F:glucose 1-dehydrogenase [NAD(P)+] activity"/>
    <property type="evidence" value="ECO:0007669"/>
    <property type="project" value="UniProtKB-EC"/>
</dbReference>
<keyword evidence="2 3" id="KW-0560">Oxidoreductase</keyword>
<accession>A0A5C5ZA91</accession>
<dbReference type="Pfam" id="PF13561">
    <property type="entry name" value="adh_short_C2"/>
    <property type="match status" value="1"/>
</dbReference>
<dbReference type="InterPro" id="IPR036291">
    <property type="entry name" value="NAD(P)-bd_dom_sf"/>
</dbReference>
<dbReference type="Proteomes" id="UP000315010">
    <property type="component" value="Unassembled WGS sequence"/>
</dbReference>
<dbReference type="EC" id="1.1.1.47" evidence="3"/>
<dbReference type="SUPFAM" id="SSF51735">
    <property type="entry name" value="NAD(P)-binding Rossmann-fold domains"/>
    <property type="match status" value="1"/>
</dbReference>
<proteinExistence type="inferred from homology"/>
<dbReference type="PANTHER" id="PTHR43477:SF1">
    <property type="entry name" value="DIHYDROANTICAPSIN 7-DEHYDROGENASE"/>
    <property type="match status" value="1"/>
</dbReference>
<dbReference type="Gene3D" id="3.40.50.720">
    <property type="entry name" value="NAD(P)-binding Rossmann-like Domain"/>
    <property type="match status" value="1"/>
</dbReference>
<name>A0A5C5ZA91_9BACT</name>
<keyword evidence="4" id="KW-1185">Reference proteome</keyword>
<organism evidence="3 4">
    <name type="scientific">Novipirellula herctigrandis</name>
    <dbReference type="NCBI Taxonomy" id="2527986"/>
    <lineage>
        <taxon>Bacteria</taxon>
        <taxon>Pseudomonadati</taxon>
        <taxon>Planctomycetota</taxon>
        <taxon>Planctomycetia</taxon>
        <taxon>Pirellulales</taxon>
        <taxon>Pirellulaceae</taxon>
        <taxon>Novipirellula</taxon>
    </lineage>
</organism>
<gene>
    <name evidence="3" type="ORF">CA13_57300</name>
</gene>
<dbReference type="OrthoDB" id="9803333at2"/>
<dbReference type="InterPro" id="IPR002347">
    <property type="entry name" value="SDR_fam"/>
</dbReference>
<reference evidence="3 4" key="1">
    <citation type="submission" date="2019-02" db="EMBL/GenBank/DDBJ databases">
        <title>Deep-cultivation of Planctomycetes and their phenomic and genomic characterization uncovers novel biology.</title>
        <authorList>
            <person name="Wiegand S."/>
            <person name="Jogler M."/>
            <person name="Boedeker C."/>
            <person name="Pinto D."/>
            <person name="Vollmers J."/>
            <person name="Rivas-Marin E."/>
            <person name="Kohn T."/>
            <person name="Peeters S.H."/>
            <person name="Heuer A."/>
            <person name="Rast P."/>
            <person name="Oberbeckmann S."/>
            <person name="Bunk B."/>
            <person name="Jeske O."/>
            <person name="Meyerdierks A."/>
            <person name="Storesund J.E."/>
            <person name="Kallscheuer N."/>
            <person name="Luecker S."/>
            <person name="Lage O.M."/>
            <person name="Pohl T."/>
            <person name="Merkel B.J."/>
            <person name="Hornburger P."/>
            <person name="Mueller R.-W."/>
            <person name="Bruemmer F."/>
            <person name="Labrenz M."/>
            <person name="Spormann A.M."/>
            <person name="Op Den Camp H."/>
            <person name="Overmann J."/>
            <person name="Amann R."/>
            <person name="Jetten M.S.M."/>
            <person name="Mascher T."/>
            <person name="Medema M.H."/>
            <person name="Devos D.P."/>
            <person name="Kaster A.-K."/>
            <person name="Ovreas L."/>
            <person name="Rohde M."/>
            <person name="Galperin M.Y."/>
            <person name="Jogler C."/>
        </authorList>
    </citation>
    <scope>NUCLEOTIDE SEQUENCE [LARGE SCALE GENOMIC DNA]</scope>
    <source>
        <strain evidence="3 4">CA13</strain>
    </source>
</reference>
<comment type="caution">
    <text evidence="3">The sequence shown here is derived from an EMBL/GenBank/DDBJ whole genome shotgun (WGS) entry which is preliminary data.</text>
</comment>
<dbReference type="AlphaFoldDB" id="A0A5C5ZA91"/>
<protein>
    <submittedName>
        <fullName evidence="3">Glucose 1-dehydrogenase</fullName>
        <ecNumber evidence="3">1.1.1.47</ecNumber>
    </submittedName>
</protein>
<dbReference type="PRINTS" id="PR00080">
    <property type="entry name" value="SDRFAMILY"/>
</dbReference>
<dbReference type="EMBL" id="SJPJ01000001">
    <property type="protein sequence ID" value="TWT84254.1"/>
    <property type="molecule type" value="Genomic_DNA"/>
</dbReference>